<dbReference type="AlphaFoldDB" id="A0A1X6WNS7"/>
<keyword evidence="2" id="KW-1133">Transmembrane helix</keyword>
<dbReference type="PANTHER" id="PTHR40039">
    <property type="entry name" value="PROTEIN DLTD"/>
    <property type="match status" value="1"/>
</dbReference>
<protein>
    <recommendedName>
        <fullName evidence="1">Protein DltD</fullName>
    </recommendedName>
</protein>
<dbReference type="OrthoDB" id="1700484at2"/>
<organism evidence="3 4">
    <name type="scientific">Vagococcus fluvialis bH819</name>
    <dbReference type="NCBI Taxonomy" id="1255619"/>
    <lineage>
        <taxon>Bacteria</taxon>
        <taxon>Bacillati</taxon>
        <taxon>Bacillota</taxon>
        <taxon>Bacilli</taxon>
        <taxon>Lactobacillales</taxon>
        <taxon>Enterococcaceae</taxon>
        <taxon>Vagococcus</taxon>
    </lineage>
</organism>
<keyword evidence="4" id="KW-1185">Reference proteome</keyword>
<evidence type="ECO:0000256" key="2">
    <source>
        <dbReference type="SAM" id="Phobius"/>
    </source>
</evidence>
<dbReference type="GO" id="GO:0005886">
    <property type="term" value="C:plasma membrane"/>
    <property type="evidence" value="ECO:0007669"/>
    <property type="project" value="UniProtKB-UniRule"/>
</dbReference>
<keyword evidence="1" id="KW-1003">Cell membrane</keyword>
<comment type="pathway">
    <text evidence="1">Cell wall biogenesis; lipoteichoic acid biosynthesis.</text>
</comment>
<dbReference type="Pfam" id="PF04914">
    <property type="entry name" value="DltD"/>
    <property type="match status" value="1"/>
</dbReference>
<name>A0A1X6WNS7_9ENTE</name>
<evidence type="ECO:0000313" key="4">
    <source>
        <dbReference type="Proteomes" id="UP000195918"/>
    </source>
</evidence>
<comment type="similarity">
    <text evidence="1">Belongs to the DltD family.</text>
</comment>
<keyword evidence="2" id="KW-0812">Transmembrane</keyword>
<keyword evidence="1 2" id="KW-0472">Membrane</keyword>
<evidence type="ECO:0000256" key="1">
    <source>
        <dbReference type="PIRNR" id="PIRNR021438"/>
    </source>
</evidence>
<dbReference type="PANTHER" id="PTHR40039:SF1">
    <property type="entry name" value="PROTEIN DLTD"/>
    <property type="match status" value="1"/>
</dbReference>
<accession>A0A1X6WNS7</accession>
<reference evidence="4" key="1">
    <citation type="submission" date="2017-02" db="EMBL/GenBank/DDBJ databases">
        <authorList>
            <person name="Dridi B."/>
        </authorList>
    </citation>
    <scope>NUCLEOTIDE SEQUENCE [LARGE SCALE GENOMIC DNA]</scope>
    <source>
        <strain evidence="4">bH819</strain>
    </source>
</reference>
<dbReference type="InterPro" id="IPR006998">
    <property type="entry name" value="DltD"/>
</dbReference>
<dbReference type="EMBL" id="FWFD01000009">
    <property type="protein sequence ID" value="SLM85981.1"/>
    <property type="molecule type" value="Genomic_DNA"/>
</dbReference>
<gene>
    <name evidence="3" type="ORF">FM121_07750</name>
</gene>
<proteinExistence type="inferred from homology"/>
<dbReference type="NCBIfam" id="TIGR04092">
    <property type="entry name" value="LTA_DltD"/>
    <property type="match status" value="1"/>
</dbReference>
<dbReference type="InterPro" id="IPR023896">
    <property type="entry name" value="LTA_DltD"/>
</dbReference>
<dbReference type="UniPathway" id="UPA00556"/>
<dbReference type="RefSeq" id="WP_086951606.1">
    <property type="nucleotide sequence ID" value="NZ_FWFD01000009.1"/>
</dbReference>
<dbReference type="GO" id="GO:0070395">
    <property type="term" value="P:lipoteichoic acid biosynthetic process"/>
    <property type="evidence" value="ECO:0007669"/>
    <property type="project" value="UniProtKB-UniRule"/>
</dbReference>
<dbReference type="PIRSF" id="PIRSF021438">
    <property type="entry name" value="DltD"/>
    <property type="match status" value="1"/>
</dbReference>
<feature type="transmembrane region" description="Helical" evidence="2">
    <location>
        <begin position="7"/>
        <end position="29"/>
    </location>
</feature>
<sequence length="420" mass="48418">MISKKKLFTAIGPLFVALIIVGAIIFSPIKWFSKPSPKAVHNSASSMAVNVLKGNDLKNEAMGSGRYLPFFGSSELSRVNAFHPSVLAQKYDRPYEPYLLGAPGTQSLTHFFMLNSMEKELKNKKVVFVISPQWFVKDGVGDPMFSLFYSPLQVNQWLMDLDHVDENDQYLARRMLKFSSVRTDTQMKLMMKKIKSGENISSMNYNRAAYNYEVLSKEDSLFSRIGITSKCQKITDKTKKLPSEYDYKELDEMAFKAGEKGTSNNSFEIANSFYTKRISPMKGKLENSQTKFDYTISPEFSDFQLVLNKLAENNIDAMFVIPPVNKKWSDYTGLSTEMLDTFSKKINYQLKSQGFNHVYDYTDKRSEPYFMEDTIHLGWRGWMQMDQDLQGFLKDTSSPTYKINSEEFLSKEWQNKVDFK</sequence>
<evidence type="ECO:0000313" key="3">
    <source>
        <dbReference type="EMBL" id="SLM85981.1"/>
    </source>
</evidence>
<dbReference type="Proteomes" id="UP000195918">
    <property type="component" value="Unassembled WGS sequence"/>
</dbReference>